<evidence type="ECO:0000313" key="1">
    <source>
        <dbReference type="EMBL" id="MBB6693890.1"/>
    </source>
</evidence>
<gene>
    <name evidence="1" type="ORF">H7B90_21045</name>
</gene>
<dbReference type="Proteomes" id="UP000553776">
    <property type="component" value="Unassembled WGS sequence"/>
</dbReference>
<sequence length="341" mass="39968">MSFTVDFPSFKSTLLQHCRNTIETFSRTPDNRDVYAFVLDAQSSIGAIGIRWNTLEGLAQTLTHKSYQNYPHDRIYAYNGLKYSVGDYHFEDDNNDELWSFSNQFAEELDEMWDSDDEEGERYRSFFIDMLVEAIQELAPEFEKLHRTDDFIAYVTDHDEDDMAFMKRTIPDTQFYKAFPDIQQYEEFIQRIRSLPIAEQVGFWSRALVDFKLNNDSKEVLELKSMHRNEFDVIEQITALGSHAVGSIMTMLEMFCGYRPFYDGVTRKLDVWTCQSILIDIAQANEDEIKRLRAILSRQYEEGHQGAINTARTLHALDPNRFPEEATDEGRLHLLNIEEYK</sequence>
<name>A0A841U7D6_9BACL</name>
<comment type="caution">
    <text evidence="1">The sequence shown here is derived from an EMBL/GenBank/DDBJ whole genome shotgun (WGS) entry which is preliminary data.</text>
</comment>
<dbReference type="AlphaFoldDB" id="A0A841U7D6"/>
<dbReference type="EMBL" id="JACJVR010000080">
    <property type="protein sequence ID" value="MBB6693890.1"/>
    <property type="molecule type" value="Genomic_DNA"/>
</dbReference>
<protein>
    <submittedName>
        <fullName evidence="1">DUF4303 domain-containing protein</fullName>
    </submittedName>
</protein>
<reference evidence="1 2" key="1">
    <citation type="submission" date="2020-08" db="EMBL/GenBank/DDBJ databases">
        <title>Cohnella phylogeny.</title>
        <authorList>
            <person name="Dunlap C."/>
        </authorList>
    </citation>
    <scope>NUCLEOTIDE SEQUENCE [LARGE SCALE GENOMIC DNA]</scope>
    <source>
        <strain evidence="1 2">DSM 25239</strain>
    </source>
</reference>
<proteinExistence type="predicted"/>
<dbReference type="InterPro" id="IPR025409">
    <property type="entry name" value="DUF4303"/>
</dbReference>
<dbReference type="RefSeq" id="WP_185137873.1">
    <property type="nucleotide sequence ID" value="NZ_JACJVR010000080.1"/>
</dbReference>
<keyword evidence="2" id="KW-1185">Reference proteome</keyword>
<accession>A0A841U7D6</accession>
<dbReference type="Pfam" id="PF14136">
    <property type="entry name" value="DUF4303"/>
    <property type="match status" value="1"/>
</dbReference>
<evidence type="ECO:0000313" key="2">
    <source>
        <dbReference type="Proteomes" id="UP000553776"/>
    </source>
</evidence>
<organism evidence="1 2">
    <name type="scientific">Cohnella xylanilytica</name>
    <dbReference type="NCBI Taxonomy" id="557555"/>
    <lineage>
        <taxon>Bacteria</taxon>
        <taxon>Bacillati</taxon>
        <taxon>Bacillota</taxon>
        <taxon>Bacilli</taxon>
        <taxon>Bacillales</taxon>
        <taxon>Paenibacillaceae</taxon>
        <taxon>Cohnella</taxon>
    </lineage>
</organism>